<evidence type="ECO:0000256" key="4">
    <source>
        <dbReference type="ARBA" id="ARBA00022692"/>
    </source>
</evidence>
<keyword evidence="4 7" id="KW-0812">Transmembrane</keyword>
<dbReference type="Pfam" id="PF00528">
    <property type="entry name" value="BPD_transp_1"/>
    <property type="match status" value="1"/>
</dbReference>
<feature type="transmembrane region" description="Helical" evidence="7">
    <location>
        <begin position="110"/>
        <end position="135"/>
    </location>
</feature>
<dbReference type="InterPro" id="IPR000515">
    <property type="entry name" value="MetI-like"/>
</dbReference>
<proteinExistence type="inferred from homology"/>
<feature type="transmembrane region" description="Helical" evidence="7">
    <location>
        <begin position="197"/>
        <end position="219"/>
    </location>
</feature>
<evidence type="ECO:0000256" key="3">
    <source>
        <dbReference type="ARBA" id="ARBA00022475"/>
    </source>
</evidence>
<evidence type="ECO:0000256" key="2">
    <source>
        <dbReference type="ARBA" id="ARBA00022448"/>
    </source>
</evidence>
<dbReference type="CDD" id="cd06261">
    <property type="entry name" value="TM_PBP2"/>
    <property type="match status" value="1"/>
</dbReference>
<evidence type="ECO:0000313" key="10">
    <source>
        <dbReference type="Proteomes" id="UP000634529"/>
    </source>
</evidence>
<evidence type="ECO:0000259" key="8">
    <source>
        <dbReference type="PROSITE" id="PS50928"/>
    </source>
</evidence>
<feature type="transmembrane region" description="Helical" evidence="7">
    <location>
        <begin position="79"/>
        <end position="98"/>
    </location>
</feature>
<feature type="transmembrane region" description="Helical" evidence="7">
    <location>
        <begin position="141"/>
        <end position="159"/>
    </location>
</feature>
<keyword evidence="2 7" id="KW-0813">Transport</keyword>
<evidence type="ECO:0000313" key="9">
    <source>
        <dbReference type="EMBL" id="MBD8500973.1"/>
    </source>
</evidence>
<dbReference type="PANTHER" id="PTHR32243">
    <property type="entry name" value="MALTOSE TRANSPORT SYSTEM PERMEASE-RELATED"/>
    <property type="match status" value="1"/>
</dbReference>
<organism evidence="9 10">
    <name type="scientific">Paenibacillus arenosi</name>
    <dbReference type="NCBI Taxonomy" id="2774142"/>
    <lineage>
        <taxon>Bacteria</taxon>
        <taxon>Bacillati</taxon>
        <taxon>Bacillota</taxon>
        <taxon>Bacilli</taxon>
        <taxon>Bacillales</taxon>
        <taxon>Paenibacillaceae</taxon>
        <taxon>Paenibacillus</taxon>
    </lineage>
</organism>
<name>A0ABR9B3N4_9BACL</name>
<dbReference type="Proteomes" id="UP000634529">
    <property type="component" value="Unassembled WGS sequence"/>
</dbReference>
<keyword evidence="3" id="KW-1003">Cell membrane</keyword>
<evidence type="ECO:0000256" key="5">
    <source>
        <dbReference type="ARBA" id="ARBA00022989"/>
    </source>
</evidence>
<feature type="transmembrane region" description="Helical" evidence="7">
    <location>
        <begin position="239"/>
        <end position="264"/>
    </location>
</feature>
<keyword evidence="10" id="KW-1185">Reference proteome</keyword>
<accession>A0ABR9B3N4</accession>
<comment type="caution">
    <text evidence="9">The sequence shown here is derived from an EMBL/GenBank/DDBJ whole genome shotgun (WGS) entry which is preliminary data.</text>
</comment>
<dbReference type="Gene3D" id="1.10.3720.10">
    <property type="entry name" value="MetI-like"/>
    <property type="match status" value="1"/>
</dbReference>
<gene>
    <name evidence="9" type="ORF">IFO66_22050</name>
</gene>
<feature type="transmembrane region" description="Helical" evidence="7">
    <location>
        <begin position="12"/>
        <end position="34"/>
    </location>
</feature>
<dbReference type="PROSITE" id="PS50928">
    <property type="entry name" value="ABC_TM1"/>
    <property type="match status" value="1"/>
</dbReference>
<dbReference type="InterPro" id="IPR050901">
    <property type="entry name" value="BP-dep_ABC_trans_perm"/>
</dbReference>
<dbReference type="EMBL" id="JACYTN010000033">
    <property type="protein sequence ID" value="MBD8500973.1"/>
    <property type="molecule type" value="Genomic_DNA"/>
</dbReference>
<reference evidence="9 10" key="1">
    <citation type="submission" date="2020-09" db="EMBL/GenBank/DDBJ databases">
        <title>Paenibacillus sp. CAU 1523 isolated from sand of Haeundae Beach.</title>
        <authorList>
            <person name="Kim W."/>
        </authorList>
    </citation>
    <scope>NUCLEOTIDE SEQUENCE [LARGE SCALE GENOMIC DNA]</scope>
    <source>
        <strain evidence="9 10">CAU 1523</strain>
    </source>
</reference>
<evidence type="ECO:0000256" key="1">
    <source>
        <dbReference type="ARBA" id="ARBA00004651"/>
    </source>
</evidence>
<comment type="subcellular location">
    <subcellularLocation>
        <location evidence="1 7">Cell membrane</location>
        <topology evidence="1 7">Multi-pass membrane protein</topology>
    </subcellularLocation>
</comment>
<dbReference type="PANTHER" id="PTHR32243:SF34">
    <property type="entry name" value="GALACTOOLIGOSACCHARIDES TRANSPORT SYSTEM PERMEASE PROTEIN GANQ"/>
    <property type="match status" value="1"/>
</dbReference>
<dbReference type="InterPro" id="IPR035906">
    <property type="entry name" value="MetI-like_sf"/>
</dbReference>
<evidence type="ECO:0000256" key="6">
    <source>
        <dbReference type="ARBA" id="ARBA00023136"/>
    </source>
</evidence>
<protein>
    <submittedName>
        <fullName evidence="9">Sugar ABC transporter permease</fullName>
    </submittedName>
</protein>
<dbReference type="SUPFAM" id="SSF161098">
    <property type="entry name" value="MetI-like"/>
    <property type="match status" value="1"/>
</dbReference>
<keyword evidence="5 7" id="KW-1133">Transmembrane helix</keyword>
<sequence length="279" mass="31129">MGKKKQSIIRLTLSYILLGLIALTVFYPTLWILMSSIRPGTSIYSDTLIPSNPTFEHYINLFTSSQYMYGQWYVNTLKIAVFNTLIALVLVICTAYALSRFRFRGRKTLMSTILVLGMFPGFMAMIAVYILLLQLDLLDSHWALILVYSAGAPLGAFLVKGFFDTIPKSLEEAARIDGASHFTIFTRIMLPLSKPMITYVALTTFAGSWVDFIFARMVLRTKENWTLAVGLWDMVANNSSSSFTMFAAGSVLIAVPITLLFLFLQRFLVEGLTAGASKG</sequence>
<evidence type="ECO:0000256" key="7">
    <source>
        <dbReference type="RuleBase" id="RU363032"/>
    </source>
</evidence>
<comment type="similarity">
    <text evidence="7">Belongs to the binding-protein-dependent transport system permease family.</text>
</comment>
<feature type="domain" description="ABC transmembrane type-1" evidence="8">
    <location>
        <begin position="73"/>
        <end position="264"/>
    </location>
</feature>
<keyword evidence="6 7" id="KW-0472">Membrane</keyword>